<comment type="caution">
    <text evidence="1">The sequence shown here is derived from an EMBL/GenBank/DDBJ whole genome shotgun (WGS) entry which is preliminary data.</text>
</comment>
<name>A0A6A3VXP1_9STRA</name>
<reference evidence="1 2" key="1">
    <citation type="submission" date="2018-08" db="EMBL/GenBank/DDBJ databases">
        <title>Genomic investigation of the strawberry pathogen Phytophthora fragariae indicates pathogenicity is determined by transcriptional variation in three key races.</title>
        <authorList>
            <person name="Adams T.M."/>
            <person name="Armitage A.D."/>
            <person name="Sobczyk M.K."/>
            <person name="Bates H.J."/>
            <person name="Dunwell J.M."/>
            <person name="Nellist C.F."/>
            <person name="Harrison R.J."/>
        </authorList>
    </citation>
    <scope>NUCLEOTIDE SEQUENCE [LARGE SCALE GENOMIC DNA]</scope>
    <source>
        <strain evidence="1 2">BC-1</strain>
    </source>
</reference>
<gene>
    <name evidence="1" type="ORF">PF002_g29413</name>
</gene>
<dbReference type="EMBL" id="QXGD01004013">
    <property type="protein sequence ID" value="KAE9173021.1"/>
    <property type="molecule type" value="Genomic_DNA"/>
</dbReference>
<evidence type="ECO:0000313" key="2">
    <source>
        <dbReference type="Proteomes" id="UP000440367"/>
    </source>
</evidence>
<evidence type="ECO:0000313" key="1">
    <source>
        <dbReference type="EMBL" id="KAE9173021.1"/>
    </source>
</evidence>
<sequence>MQNPSVSIGAIDFVGPPHISALEGFTYVTVTKVQGTTATVQITGPDDTEESNEFEVKCATIRHRIVGADERELWPGSYVGHPIAFVQPAGITCGQWGYGLVSGYSMQNGAAVLTVRSGTEILRLPLTSPQSVIAVDRLN</sequence>
<proteinExistence type="predicted"/>
<organism evidence="1 2">
    <name type="scientific">Phytophthora fragariae</name>
    <dbReference type="NCBI Taxonomy" id="53985"/>
    <lineage>
        <taxon>Eukaryota</taxon>
        <taxon>Sar</taxon>
        <taxon>Stramenopiles</taxon>
        <taxon>Oomycota</taxon>
        <taxon>Peronosporomycetes</taxon>
        <taxon>Peronosporales</taxon>
        <taxon>Peronosporaceae</taxon>
        <taxon>Phytophthora</taxon>
    </lineage>
</organism>
<dbReference type="AlphaFoldDB" id="A0A6A3VXP1"/>
<accession>A0A6A3VXP1</accession>
<protein>
    <submittedName>
        <fullName evidence="1">Uncharacterized protein</fullName>
    </submittedName>
</protein>
<dbReference type="Proteomes" id="UP000440367">
    <property type="component" value="Unassembled WGS sequence"/>
</dbReference>